<evidence type="ECO:0000313" key="6">
    <source>
        <dbReference type="Proteomes" id="UP001501343"/>
    </source>
</evidence>
<comment type="caution">
    <text evidence="5">The sequence shown here is derived from an EMBL/GenBank/DDBJ whole genome shotgun (WGS) entry which is preliminary data.</text>
</comment>
<dbReference type="PRINTS" id="PR00038">
    <property type="entry name" value="HTHLUXR"/>
</dbReference>
<keyword evidence="2" id="KW-0238">DNA-binding</keyword>
<dbReference type="PANTHER" id="PTHR44688">
    <property type="entry name" value="DNA-BINDING TRANSCRIPTIONAL ACTIVATOR DEVR_DOSR"/>
    <property type="match status" value="1"/>
</dbReference>
<dbReference type="CDD" id="cd06170">
    <property type="entry name" value="LuxR_C_like"/>
    <property type="match status" value="1"/>
</dbReference>
<name>A0ABP5B7K5_9MICO</name>
<evidence type="ECO:0000259" key="4">
    <source>
        <dbReference type="PROSITE" id="PS50043"/>
    </source>
</evidence>
<protein>
    <recommendedName>
        <fullName evidence="4">HTH luxR-type domain-containing protein</fullName>
    </recommendedName>
</protein>
<evidence type="ECO:0000256" key="2">
    <source>
        <dbReference type="ARBA" id="ARBA00023125"/>
    </source>
</evidence>
<dbReference type="RefSeq" id="WP_248147232.1">
    <property type="nucleotide sequence ID" value="NZ_BAAAOF010000005.1"/>
</dbReference>
<dbReference type="InterPro" id="IPR000792">
    <property type="entry name" value="Tscrpt_reg_LuxR_C"/>
</dbReference>
<dbReference type="Gene3D" id="1.10.10.10">
    <property type="entry name" value="Winged helix-like DNA-binding domain superfamily/Winged helix DNA-binding domain"/>
    <property type="match status" value="1"/>
</dbReference>
<gene>
    <name evidence="5" type="ORF">GCM10009775_28790</name>
</gene>
<sequence>MRTRHELYLSAIDVLQSGRSLDIEGEHGSGRTHLLQRIVEYFVGIGWKTIAVRGLSSFAQVPLVALRVAGVTEAQDGRVASIAAAVTAITGSVAPGRTVIVVDDWDMLDPFSSGVLRTVQDQASVPILSSRLVHRGRHDPVLPTGAFTTTYAMRLPGMGYAELEAALEAVCGYRIDPGTLSRLFAKSGGNVGLAAAIVDAARRAGTLAIDGGVAHATGSLWTPALRHMAEVILHPLSRKSVDALEVLGLLGPIGIATAIRAVGVKHLSELEDRAFLSVVDVGGSRIVSIRPPLLVEYFRHESLAGRRSELLAVLDGVLAEGAGLEEDGPATARDAAVFVRLVHDQTRRRTLRAREAWHSAPTLAHATALLSALEVDGAHGGDELDALVAAAHGLDGSERETAEWEAARLAARAVRGDAEAAVVELRARAVALPHEGGLLLGRAAELESTFLIVPERDPLDSADVSRFSTDAHAAVLRARAFWMLARGLGEQADAVLARRAALGPEPDPVADALVVVAHLTAERFDVAARLAGTALDAAQRNLDAPLIRMYAFLAALCASMDRRPDDADHILSESAFLGLAAPYPSLSFIGLKTMAAEMAARRGQRGLMEQLLAEIDSAGLVDGPLVGQTSGMPYARMAYIEGGPAAAAAACLDAGDALWERGALFSAACCYLEALAYSPEEATWERVSERIDAVPMAGIVRQRRIAEALVRRDADAIVAVVDELETAQRPREALHVAAVAVATFDAAGMPDVVARIAAQRERLRPDGDPADGIAPVTLTPREREIAELVASGLPNAVIAEALVISVRTVESHVNRLLRKAGLSRRQDVKAFLLAQDSLR</sequence>
<dbReference type="SMART" id="SM00421">
    <property type="entry name" value="HTH_LUXR"/>
    <property type="match status" value="1"/>
</dbReference>
<reference evidence="6" key="1">
    <citation type="journal article" date="2019" name="Int. J. Syst. Evol. Microbiol.">
        <title>The Global Catalogue of Microorganisms (GCM) 10K type strain sequencing project: providing services to taxonomists for standard genome sequencing and annotation.</title>
        <authorList>
            <consortium name="The Broad Institute Genomics Platform"/>
            <consortium name="The Broad Institute Genome Sequencing Center for Infectious Disease"/>
            <person name="Wu L."/>
            <person name="Ma J."/>
        </authorList>
    </citation>
    <scope>NUCLEOTIDE SEQUENCE [LARGE SCALE GENOMIC DNA]</scope>
    <source>
        <strain evidence="6">JCM 14900</strain>
    </source>
</reference>
<dbReference type="Proteomes" id="UP001501343">
    <property type="component" value="Unassembled WGS sequence"/>
</dbReference>
<evidence type="ECO:0000256" key="1">
    <source>
        <dbReference type="ARBA" id="ARBA00023015"/>
    </source>
</evidence>
<dbReference type="InterPro" id="IPR027417">
    <property type="entry name" value="P-loop_NTPase"/>
</dbReference>
<keyword evidence="3" id="KW-0804">Transcription</keyword>
<dbReference type="InterPro" id="IPR036388">
    <property type="entry name" value="WH-like_DNA-bd_sf"/>
</dbReference>
<keyword evidence="1" id="KW-0805">Transcription regulation</keyword>
<dbReference type="PROSITE" id="PS00622">
    <property type="entry name" value="HTH_LUXR_1"/>
    <property type="match status" value="1"/>
</dbReference>
<organism evidence="5 6">
    <name type="scientific">Microbacterium aoyamense</name>
    <dbReference type="NCBI Taxonomy" id="344166"/>
    <lineage>
        <taxon>Bacteria</taxon>
        <taxon>Bacillati</taxon>
        <taxon>Actinomycetota</taxon>
        <taxon>Actinomycetes</taxon>
        <taxon>Micrococcales</taxon>
        <taxon>Microbacteriaceae</taxon>
        <taxon>Microbacterium</taxon>
    </lineage>
</organism>
<dbReference type="SUPFAM" id="SSF46894">
    <property type="entry name" value="C-terminal effector domain of the bipartite response regulators"/>
    <property type="match status" value="1"/>
</dbReference>
<evidence type="ECO:0000313" key="5">
    <source>
        <dbReference type="EMBL" id="GAA1935121.1"/>
    </source>
</evidence>
<keyword evidence="6" id="KW-1185">Reference proteome</keyword>
<evidence type="ECO:0000256" key="3">
    <source>
        <dbReference type="ARBA" id="ARBA00023163"/>
    </source>
</evidence>
<dbReference type="SUPFAM" id="SSF52540">
    <property type="entry name" value="P-loop containing nucleoside triphosphate hydrolases"/>
    <property type="match status" value="1"/>
</dbReference>
<dbReference type="PROSITE" id="PS50043">
    <property type="entry name" value="HTH_LUXR_2"/>
    <property type="match status" value="1"/>
</dbReference>
<feature type="domain" description="HTH luxR-type" evidence="4">
    <location>
        <begin position="771"/>
        <end position="838"/>
    </location>
</feature>
<dbReference type="InterPro" id="IPR016032">
    <property type="entry name" value="Sig_transdc_resp-reg_C-effctor"/>
</dbReference>
<dbReference type="PANTHER" id="PTHR44688:SF16">
    <property type="entry name" value="DNA-BINDING TRANSCRIPTIONAL ACTIVATOR DEVR_DOSR"/>
    <property type="match status" value="1"/>
</dbReference>
<proteinExistence type="predicted"/>
<dbReference type="EMBL" id="BAAAOF010000005">
    <property type="protein sequence ID" value="GAA1935121.1"/>
    <property type="molecule type" value="Genomic_DNA"/>
</dbReference>
<accession>A0ABP5B7K5</accession>
<dbReference type="Pfam" id="PF00196">
    <property type="entry name" value="GerE"/>
    <property type="match status" value="1"/>
</dbReference>